<proteinExistence type="predicted"/>
<protein>
    <submittedName>
        <fullName evidence="1">Uncharacterized protein</fullName>
    </submittedName>
</protein>
<accession>A0A438F4L8</accession>
<comment type="caution">
    <text evidence="1">The sequence shown here is derived from an EMBL/GenBank/DDBJ whole genome shotgun (WGS) entry which is preliminary data.</text>
</comment>
<gene>
    <name evidence="1" type="ORF">CK203_096345</name>
</gene>
<dbReference type="EMBL" id="QGNW01001123">
    <property type="protein sequence ID" value="RVW54959.1"/>
    <property type="molecule type" value="Genomic_DNA"/>
</dbReference>
<sequence length="331" mass="36700">MMTLGGGRVIITYGRLTEIVVAERGPWQAVVITCTDLLTSVNDPDKRIRIAYVGRPDALWKLSGCYVCECRVPLLEVVRIKKRASVYSLGKYGDEGRVKGFGMGMLVMWGLSESFCHLGKRPHLAHGDAHAKKSVDKLSAKEFHELFCIPNGVSVELTDEEAVSTENNEDHVIFFSKEQFNAGLRFPLPSLFKEFLHFTQIPPAYIHPNMVRKLKTDIFSFVACLPSMQLVTNLPDSTKGAAKRHVLVKGVWAGLAVHPDRPFAPNQSSLKANKRGKLVEWVEKASFDRLNMLFEITAAERVVNAAFYAEPPFGHAGASAVHAEHTPKADA</sequence>
<evidence type="ECO:0000313" key="1">
    <source>
        <dbReference type="EMBL" id="RVW54959.1"/>
    </source>
</evidence>
<evidence type="ECO:0000313" key="2">
    <source>
        <dbReference type="Proteomes" id="UP000288805"/>
    </source>
</evidence>
<organism evidence="1 2">
    <name type="scientific">Vitis vinifera</name>
    <name type="common">Grape</name>
    <dbReference type="NCBI Taxonomy" id="29760"/>
    <lineage>
        <taxon>Eukaryota</taxon>
        <taxon>Viridiplantae</taxon>
        <taxon>Streptophyta</taxon>
        <taxon>Embryophyta</taxon>
        <taxon>Tracheophyta</taxon>
        <taxon>Spermatophyta</taxon>
        <taxon>Magnoliopsida</taxon>
        <taxon>eudicotyledons</taxon>
        <taxon>Gunneridae</taxon>
        <taxon>Pentapetalae</taxon>
        <taxon>rosids</taxon>
        <taxon>Vitales</taxon>
        <taxon>Vitaceae</taxon>
        <taxon>Viteae</taxon>
        <taxon>Vitis</taxon>
    </lineage>
</organism>
<name>A0A438F4L8_VITVI</name>
<dbReference type="AlphaFoldDB" id="A0A438F4L8"/>
<reference evidence="1 2" key="1">
    <citation type="journal article" date="2018" name="PLoS Genet.">
        <title>Population sequencing reveals clonal diversity and ancestral inbreeding in the grapevine cultivar Chardonnay.</title>
        <authorList>
            <person name="Roach M.J."/>
            <person name="Johnson D.L."/>
            <person name="Bohlmann J."/>
            <person name="van Vuuren H.J."/>
            <person name="Jones S.J."/>
            <person name="Pretorius I.S."/>
            <person name="Schmidt S.A."/>
            <person name="Borneman A.R."/>
        </authorList>
    </citation>
    <scope>NUCLEOTIDE SEQUENCE [LARGE SCALE GENOMIC DNA]</scope>
    <source>
        <strain evidence="2">cv. Chardonnay</strain>
        <tissue evidence="1">Leaf</tissue>
    </source>
</reference>
<dbReference type="Proteomes" id="UP000288805">
    <property type="component" value="Unassembled WGS sequence"/>
</dbReference>